<accession>A0A026WET3</accession>
<keyword evidence="2" id="KW-0732">Signal</keyword>
<proteinExistence type="predicted"/>
<evidence type="ECO:0000256" key="2">
    <source>
        <dbReference type="SAM" id="SignalP"/>
    </source>
</evidence>
<dbReference type="EMBL" id="KK107283">
    <property type="protein sequence ID" value="EZA53544.1"/>
    <property type="molecule type" value="Genomic_DNA"/>
</dbReference>
<dbReference type="Proteomes" id="UP000053097">
    <property type="component" value="Unassembled WGS sequence"/>
</dbReference>
<organism evidence="3 4">
    <name type="scientific">Ooceraea biroi</name>
    <name type="common">Clonal raider ant</name>
    <name type="synonym">Cerapachys biroi</name>
    <dbReference type="NCBI Taxonomy" id="2015173"/>
    <lineage>
        <taxon>Eukaryota</taxon>
        <taxon>Metazoa</taxon>
        <taxon>Ecdysozoa</taxon>
        <taxon>Arthropoda</taxon>
        <taxon>Hexapoda</taxon>
        <taxon>Insecta</taxon>
        <taxon>Pterygota</taxon>
        <taxon>Neoptera</taxon>
        <taxon>Endopterygota</taxon>
        <taxon>Hymenoptera</taxon>
        <taxon>Apocrita</taxon>
        <taxon>Aculeata</taxon>
        <taxon>Formicoidea</taxon>
        <taxon>Formicidae</taxon>
        <taxon>Dorylinae</taxon>
        <taxon>Ooceraea</taxon>
    </lineage>
</organism>
<evidence type="ECO:0000313" key="3">
    <source>
        <dbReference type="EMBL" id="EZA53544.1"/>
    </source>
</evidence>
<evidence type="ECO:0008006" key="5">
    <source>
        <dbReference type="Google" id="ProtNLM"/>
    </source>
</evidence>
<feature type="region of interest" description="Disordered" evidence="1">
    <location>
        <begin position="41"/>
        <end position="82"/>
    </location>
</feature>
<dbReference type="AlphaFoldDB" id="A0A026WET3"/>
<evidence type="ECO:0000256" key="1">
    <source>
        <dbReference type="SAM" id="MobiDB-lite"/>
    </source>
</evidence>
<feature type="chain" id="PRO_5001545496" description="Secreted protein" evidence="2">
    <location>
        <begin position="20"/>
        <end position="100"/>
    </location>
</feature>
<feature type="signal peptide" evidence="2">
    <location>
        <begin position="1"/>
        <end position="19"/>
    </location>
</feature>
<name>A0A026WET3_OOCBI</name>
<protein>
    <recommendedName>
        <fullName evidence="5">Secreted protein</fullName>
    </recommendedName>
</protein>
<feature type="compositionally biased region" description="Basic and acidic residues" evidence="1">
    <location>
        <begin position="41"/>
        <end position="55"/>
    </location>
</feature>
<keyword evidence="4" id="KW-1185">Reference proteome</keyword>
<sequence length="100" mass="11407">MKLNFRLDLLIVFWRLINGYSRAVGRQDDGCVVALGAHRERPMKEKERVQSREGAEGCEYESGPSGERSSTQRHRAVSRSTETPEVFRAIIFVLRTKVAL</sequence>
<evidence type="ECO:0000313" key="4">
    <source>
        <dbReference type="Proteomes" id="UP000053097"/>
    </source>
</evidence>
<gene>
    <name evidence="3" type="ORF">X777_07012</name>
</gene>
<reference evidence="3 4" key="1">
    <citation type="journal article" date="2014" name="Curr. Biol.">
        <title>The genome of the clonal raider ant Cerapachys biroi.</title>
        <authorList>
            <person name="Oxley P.R."/>
            <person name="Ji L."/>
            <person name="Fetter-Pruneda I."/>
            <person name="McKenzie S.K."/>
            <person name="Li C."/>
            <person name="Hu H."/>
            <person name="Zhang G."/>
            <person name="Kronauer D.J."/>
        </authorList>
    </citation>
    <scope>NUCLEOTIDE SEQUENCE [LARGE SCALE GENOMIC DNA]</scope>
</reference>